<name>A0A2J6QNM2_9HELO</name>
<dbReference type="EMBL" id="KZ613465">
    <property type="protein sequence ID" value="PMD27844.1"/>
    <property type="molecule type" value="Genomic_DNA"/>
</dbReference>
<sequence>MISAVFPTCWKLLSNGNVWTGGMNSQATSKQTTNPSPKNGVVNLVIDLEVGLGISFTALAIFFGHSYRKISLSIRFTGPEPPPAYSTDRPPAPAFIDAFIYSFSARATSISGHREVYPRVQLKAFYTGRFAQVHWLLREAVTPSPAQSSTFSSVVLNLHVSRSTHCLQQVRVQIQRWNVYRPDEYNNTLRTLFDLEKDLCTLVEILQQRRTELTSLLGPACTATGSLNISCYLRRYSSSIRVLHLGSEESVTDSEVGGQNARLHYLQRGQNFRTCAASLSTSDAFSPLYVIVEVMVGKIGAGGLQPSVSLRICPVFLSASSASSAGPGFFQRGERKAATQRHGSCINRRATPGN</sequence>
<organism evidence="2 3">
    <name type="scientific">Hyaloscypha hepaticicola</name>
    <dbReference type="NCBI Taxonomy" id="2082293"/>
    <lineage>
        <taxon>Eukaryota</taxon>
        <taxon>Fungi</taxon>
        <taxon>Dikarya</taxon>
        <taxon>Ascomycota</taxon>
        <taxon>Pezizomycotina</taxon>
        <taxon>Leotiomycetes</taxon>
        <taxon>Helotiales</taxon>
        <taxon>Hyaloscyphaceae</taxon>
        <taxon>Hyaloscypha</taxon>
    </lineage>
</organism>
<keyword evidence="3" id="KW-1185">Reference proteome</keyword>
<evidence type="ECO:0000313" key="3">
    <source>
        <dbReference type="Proteomes" id="UP000235672"/>
    </source>
</evidence>
<evidence type="ECO:0000256" key="1">
    <source>
        <dbReference type="SAM" id="MobiDB-lite"/>
    </source>
</evidence>
<accession>A0A2J6QNM2</accession>
<evidence type="ECO:0000313" key="2">
    <source>
        <dbReference type="EMBL" id="PMD27844.1"/>
    </source>
</evidence>
<proteinExistence type="predicted"/>
<feature type="region of interest" description="Disordered" evidence="1">
    <location>
        <begin position="332"/>
        <end position="354"/>
    </location>
</feature>
<dbReference type="Proteomes" id="UP000235672">
    <property type="component" value="Unassembled WGS sequence"/>
</dbReference>
<dbReference type="AlphaFoldDB" id="A0A2J6QNM2"/>
<protein>
    <submittedName>
        <fullName evidence="2">Uncharacterized protein</fullName>
    </submittedName>
</protein>
<gene>
    <name evidence="2" type="ORF">NA56DRAFT_696864</name>
</gene>
<reference evidence="2 3" key="1">
    <citation type="submission" date="2016-05" db="EMBL/GenBank/DDBJ databases">
        <title>A degradative enzymes factory behind the ericoid mycorrhizal symbiosis.</title>
        <authorList>
            <consortium name="DOE Joint Genome Institute"/>
            <person name="Martino E."/>
            <person name="Morin E."/>
            <person name="Grelet G."/>
            <person name="Kuo A."/>
            <person name="Kohler A."/>
            <person name="Daghino S."/>
            <person name="Barry K."/>
            <person name="Choi C."/>
            <person name="Cichocki N."/>
            <person name="Clum A."/>
            <person name="Copeland A."/>
            <person name="Hainaut M."/>
            <person name="Haridas S."/>
            <person name="Labutti K."/>
            <person name="Lindquist E."/>
            <person name="Lipzen A."/>
            <person name="Khouja H.-R."/>
            <person name="Murat C."/>
            <person name="Ohm R."/>
            <person name="Olson A."/>
            <person name="Spatafora J."/>
            <person name="Veneault-Fourrey C."/>
            <person name="Henrissat B."/>
            <person name="Grigoriev I."/>
            <person name="Martin F."/>
            <person name="Perotto S."/>
        </authorList>
    </citation>
    <scope>NUCLEOTIDE SEQUENCE [LARGE SCALE GENOMIC DNA]</scope>
    <source>
        <strain evidence="2 3">UAMH 7357</strain>
    </source>
</reference>